<dbReference type="AlphaFoldDB" id="A0A0E9R361"/>
<name>A0A0E9R361_ANGAN</name>
<organism evidence="1">
    <name type="scientific">Anguilla anguilla</name>
    <name type="common">European freshwater eel</name>
    <name type="synonym">Muraena anguilla</name>
    <dbReference type="NCBI Taxonomy" id="7936"/>
    <lineage>
        <taxon>Eukaryota</taxon>
        <taxon>Metazoa</taxon>
        <taxon>Chordata</taxon>
        <taxon>Craniata</taxon>
        <taxon>Vertebrata</taxon>
        <taxon>Euteleostomi</taxon>
        <taxon>Actinopterygii</taxon>
        <taxon>Neopterygii</taxon>
        <taxon>Teleostei</taxon>
        <taxon>Anguilliformes</taxon>
        <taxon>Anguillidae</taxon>
        <taxon>Anguilla</taxon>
    </lineage>
</organism>
<reference evidence="1" key="2">
    <citation type="journal article" date="2015" name="Fish Shellfish Immunol.">
        <title>Early steps in the European eel (Anguilla anguilla)-Vibrio vulnificus interaction in the gills: Role of the RtxA13 toxin.</title>
        <authorList>
            <person name="Callol A."/>
            <person name="Pajuelo D."/>
            <person name="Ebbesson L."/>
            <person name="Teles M."/>
            <person name="MacKenzie S."/>
            <person name="Amaro C."/>
        </authorList>
    </citation>
    <scope>NUCLEOTIDE SEQUENCE</scope>
</reference>
<reference evidence="1" key="1">
    <citation type="submission" date="2014-11" db="EMBL/GenBank/DDBJ databases">
        <authorList>
            <person name="Amaro Gonzalez C."/>
        </authorList>
    </citation>
    <scope>NUCLEOTIDE SEQUENCE</scope>
</reference>
<sequence length="34" mass="3913">MPKKQSKFPLFSGKLRRGKFDLQIEGGHTILTRP</sequence>
<accession>A0A0E9R361</accession>
<dbReference type="EMBL" id="GBXM01085370">
    <property type="protein sequence ID" value="JAH23207.1"/>
    <property type="molecule type" value="Transcribed_RNA"/>
</dbReference>
<evidence type="ECO:0000313" key="1">
    <source>
        <dbReference type="EMBL" id="JAH23207.1"/>
    </source>
</evidence>
<protein>
    <submittedName>
        <fullName evidence="1">Uncharacterized protein</fullName>
    </submittedName>
</protein>
<proteinExistence type="predicted"/>